<keyword evidence="2" id="KW-1185">Reference proteome</keyword>
<sequence>MHARVKATVIGAVCIVAAWSLWPRFDKASMESSLGKTAADYFHGDCDLRFRAFVRRGGATIGANDAISERFQAGPMTNRIYPVLKEEEAEVIAAVERAFVWDASNVPFQIWLRANGDVTFQPITASGGHLMDGITLDECGYLIGDDDQTRQRHAGPYNEHR</sequence>
<proteinExistence type="predicted"/>
<dbReference type="RefSeq" id="WP_311785732.1">
    <property type="nucleotide sequence ID" value="NZ_JALDYY010000002.1"/>
</dbReference>
<evidence type="ECO:0000313" key="1">
    <source>
        <dbReference type="EMBL" id="MDI7921569.1"/>
    </source>
</evidence>
<dbReference type="Proteomes" id="UP001161580">
    <property type="component" value="Unassembled WGS sequence"/>
</dbReference>
<gene>
    <name evidence="1" type="ORF">MRS75_05660</name>
</gene>
<protein>
    <submittedName>
        <fullName evidence="1">Uncharacterized protein</fullName>
    </submittedName>
</protein>
<dbReference type="AlphaFoldDB" id="A0AAE3U2Z8"/>
<evidence type="ECO:0000313" key="2">
    <source>
        <dbReference type="Proteomes" id="UP001161580"/>
    </source>
</evidence>
<reference evidence="1" key="1">
    <citation type="submission" date="2022-03" db="EMBL/GenBank/DDBJ databases">
        <title>Fererhizobium litorale gen. nov., sp. nov., isolated from sandy sediments of the Sea of Japan seashore.</title>
        <authorList>
            <person name="Romanenko L."/>
            <person name="Kurilenko V."/>
            <person name="Otstavnykh N."/>
            <person name="Svetashev V."/>
            <person name="Tekutyeva L."/>
            <person name="Isaeva M."/>
            <person name="Mikhailov V."/>
        </authorList>
    </citation>
    <scope>NUCLEOTIDE SEQUENCE</scope>
    <source>
        <strain evidence="1">KMM 9576</strain>
    </source>
</reference>
<accession>A0AAE3U2Z8</accession>
<dbReference type="EMBL" id="JALDYZ010000002">
    <property type="protein sequence ID" value="MDI7921569.1"/>
    <property type="molecule type" value="Genomic_DNA"/>
</dbReference>
<comment type="caution">
    <text evidence="1">The sequence shown here is derived from an EMBL/GenBank/DDBJ whole genome shotgun (WGS) entry which is preliminary data.</text>
</comment>
<organism evidence="1 2">
    <name type="scientific">Ferirhizobium litorale</name>
    <dbReference type="NCBI Taxonomy" id="2927786"/>
    <lineage>
        <taxon>Bacteria</taxon>
        <taxon>Pseudomonadati</taxon>
        <taxon>Pseudomonadota</taxon>
        <taxon>Alphaproteobacteria</taxon>
        <taxon>Hyphomicrobiales</taxon>
        <taxon>Rhizobiaceae</taxon>
        <taxon>Ferirhizobium</taxon>
    </lineage>
</organism>
<name>A0AAE3U2Z8_9HYPH</name>